<accession>A0A516SA78</accession>
<reference evidence="2" key="1">
    <citation type="submission" date="2019-07" db="EMBL/GenBank/DDBJ databases">
        <title>Chitinimonas sp. nov., isolated from Ny-Alesund, arctica soil.</title>
        <authorList>
            <person name="Xu Q."/>
            <person name="Peng F."/>
        </authorList>
    </citation>
    <scope>NUCLEOTIDE SEQUENCE [LARGE SCALE GENOMIC DNA]</scope>
    <source>
        <strain evidence="2">R3-44</strain>
    </source>
</reference>
<sequence length="79" mass="9069">MLSFTRFVLYRGVELEVTYDYTPPEARSASYPGCAEEYIATRAMAGDVNVLPLLNEEQILEIEQVLGQREDDYCWRMAA</sequence>
<organism evidence="1 2">
    <name type="scientific">Chitinimonas arctica</name>
    <dbReference type="NCBI Taxonomy" id="2594795"/>
    <lineage>
        <taxon>Bacteria</taxon>
        <taxon>Pseudomonadati</taxon>
        <taxon>Pseudomonadota</taxon>
        <taxon>Betaproteobacteria</taxon>
        <taxon>Neisseriales</taxon>
        <taxon>Chitinibacteraceae</taxon>
        <taxon>Chitinimonas</taxon>
    </lineage>
</organism>
<dbReference type="AlphaFoldDB" id="A0A516SA78"/>
<dbReference type="KEGG" id="cari:FNU76_00565"/>
<keyword evidence="2" id="KW-1185">Reference proteome</keyword>
<protein>
    <submittedName>
        <fullName evidence="1">Uncharacterized protein</fullName>
    </submittedName>
</protein>
<proteinExistence type="predicted"/>
<evidence type="ECO:0000313" key="1">
    <source>
        <dbReference type="EMBL" id="QDQ24958.1"/>
    </source>
</evidence>
<gene>
    <name evidence="1" type="ORF">FNU76_00565</name>
</gene>
<dbReference type="Proteomes" id="UP000317550">
    <property type="component" value="Chromosome"/>
</dbReference>
<evidence type="ECO:0000313" key="2">
    <source>
        <dbReference type="Proteomes" id="UP000317550"/>
    </source>
</evidence>
<dbReference type="EMBL" id="CP041730">
    <property type="protein sequence ID" value="QDQ24958.1"/>
    <property type="molecule type" value="Genomic_DNA"/>
</dbReference>
<dbReference type="RefSeq" id="WP_143855883.1">
    <property type="nucleotide sequence ID" value="NZ_CP041730.1"/>
</dbReference>
<name>A0A516SA78_9NEIS</name>